<sequence>MGLRLAMRKLRKQQLCLSDYLTAVAILCVMVRWAFAIVVGIWGNNNNLKPDHHFTATELYQREVGSKLTIADRMVYNT</sequence>
<evidence type="ECO:0000256" key="1">
    <source>
        <dbReference type="SAM" id="Phobius"/>
    </source>
</evidence>
<protein>
    <submittedName>
        <fullName evidence="2">Uncharacterized protein</fullName>
    </submittedName>
</protein>
<dbReference type="AlphaFoldDB" id="A0A9W9JVH4"/>
<dbReference type="Proteomes" id="UP001149074">
    <property type="component" value="Unassembled WGS sequence"/>
</dbReference>
<evidence type="ECO:0000313" key="2">
    <source>
        <dbReference type="EMBL" id="KAJ5083098.1"/>
    </source>
</evidence>
<reference evidence="2" key="2">
    <citation type="journal article" date="2023" name="IMA Fungus">
        <title>Comparative genomic study of the Penicillium genus elucidates a diverse pangenome and 15 lateral gene transfer events.</title>
        <authorList>
            <person name="Petersen C."/>
            <person name="Sorensen T."/>
            <person name="Nielsen M.R."/>
            <person name="Sondergaard T.E."/>
            <person name="Sorensen J.L."/>
            <person name="Fitzpatrick D.A."/>
            <person name="Frisvad J.C."/>
            <person name="Nielsen K.L."/>
        </authorList>
    </citation>
    <scope>NUCLEOTIDE SEQUENCE</scope>
    <source>
        <strain evidence="2">IBT 30761</strain>
    </source>
</reference>
<gene>
    <name evidence="2" type="ORF">N7532_012141</name>
</gene>
<dbReference type="GeneID" id="81363611"/>
<keyword evidence="1" id="KW-0812">Transmembrane</keyword>
<keyword evidence="1" id="KW-1133">Transmembrane helix</keyword>
<dbReference type="OrthoDB" id="2988756at2759"/>
<dbReference type="EMBL" id="JAPQKI010000011">
    <property type="protein sequence ID" value="KAJ5083098.1"/>
    <property type="molecule type" value="Genomic_DNA"/>
</dbReference>
<reference evidence="2" key="1">
    <citation type="submission" date="2022-11" db="EMBL/GenBank/DDBJ databases">
        <authorList>
            <person name="Petersen C."/>
        </authorList>
    </citation>
    <scope>NUCLEOTIDE SEQUENCE</scope>
    <source>
        <strain evidence="2">IBT 30761</strain>
    </source>
</reference>
<dbReference type="RefSeq" id="XP_056469620.1">
    <property type="nucleotide sequence ID" value="XM_056624632.1"/>
</dbReference>
<accession>A0A9W9JVH4</accession>
<evidence type="ECO:0000313" key="3">
    <source>
        <dbReference type="Proteomes" id="UP001149074"/>
    </source>
</evidence>
<keyword evidence="3" id="KW-1185">Reference proteome</keyword>
<keyword evidence="1" id="KW-0472">Membrane</keyword>
<organism evidence="2 3">
    <name type="scientific">Penicillium argentinense</name>
    <dbReference type="NCBI Taxonomy" id="1131581"/>
    <lineage>
        <taxon>Eukaryota</taxon>
        <taxon>Fungi</taxon>
        <taxon>Dikarya</taxon>
        <taxon>Ascomycota</taxon>
        <taxon>Pezizomycotina</taxon>
        <taxon>Eurotiomycetes</taxon>
        <taxon>Eurotiomycetidae</taxon>
        <taxon>Eurotiales</taxon>
        <taxon>Aspergillaceae</taxon>
        <taxon>Penicillium</taxon>
    </lineage>
</organism>
<feature type="transmembrane region" description="Helical" evidence="1">
    <location>
        <begin position="20"/>
        <end position="42"/>
    </location>
</feature>
<proteinExistence type="predicted"/>
<name>A0A9W9JVH4_9EURO</name>
<comment type="caution">
    <text evidence="2">The sequence shown here is derived from an EMBL/GenBank/DDBJ whole genome shotgun (WGS) entry which is preliminary data.</text>
</comment>